<evidence type="ECO:0000313" key="5">
    <source>
        <dbReference type="EMBL" id="EXX79882.1"/>
    </source>
</evidence>
<evidence type="ECO:0000259" key="4">
    <source>
        <dbReference type="PROSITE" id="PS51846"/>
    </source>
</evidence>
<feature type="domain" description="CNNM transmembrane" evidence="4">
    <location>
        <begin position="1"/>
        <end position="81"/>
    </location>
</feature>
<dbReference type="PANTHER" id="PTHR12064">
    <property type="entry name" value="METAL TRANSPORTER CNNM"/>
    <property type="match status" value="1"/>
</dbReference>
<feature type="transmembrane region" description="Helical" evidence="3">
    <location>
        <begin position="62"/>
        <end position="80"/>
    </location>
</feature>
<dbReference type="PANTHER" id="PTHR12064:SF97">
    <property type="entry name" value="METAL TRANSPORTER CNNM-5"/>
    <property type="match status" value="1"/>
</dbReference>
<keyword evidence="2 3" id="KW-0472">Membrane</keyword>
<protein>
    <submittedName>
        <fullName evidence="5">Mam3p</fullName>
    </submittedName>
</protein>
<dbReference type="Pfam" id="PF01595">
    <property type="entry name" value="CNNM"/>
    <property type="match status" value="1"/>
</dbReference>
<dbReference type="EMBL" id="JEMT01000892">
    <property type="protein sequence ID" value="EXX79882.1"/>
    <property type="molecule type" value="Genomic_DNA"/>
</dbReference>
<dbReference type="GO" id="GO:0030026">
    <property type="term" value="P:intracellular manganese ion homeostasis"/>
    <property type="evidence" value="ECO:0007669"/>
    <property type="project" value="TreeGrafter"/>
</dbReference>
<dbReference type="OrthoDB" id="5353557at2759"/>
<accession>A0A015KDM2</accession>
<evidence type="ECO:0000256" key="3">
    <source>
        <dbReference type="SAM" id="Phobius"/>
    </source>
</evidence>
<dbReference type="GO" id="GO:0005737">
    <property type="term" value="C:cytoplasm"/>
    <property type="evidence" value="ECO:0007669"/>
    <property type="project" value="TreeGrafter"/>
</dbReference>
<dbReference type="OMA" id="TPCDRKY"/>
<dbReference type="AlphaFoldDB" id="A0A015KDM2"/>
<evidence type="ECO:0000256" key="2">
    <source>
        <dbReference type="PROSITE-ProRule" id="PRU01193"/>
    </source>
</evidence>
<gene>
    <name evidence="5" type="ORF">RirG_001360</name>
</gene>
<sequence length="81" mass="9049">MGLDETNLQVLMVAGEYDERRHAKKVMHLLQKGKHWVLVTLLLSNVIVNETLPIIFDSVFGGGWPAVLLSTALIVIFGEYV</sequence>
<evidence type="ECO:0000313" key="6">
    <source>
        <dbReference type="Proteomes" id="UP000022910"/>
    </source>
</evidence>
<keyword evidence="2 3" id="KW-0812">Transmembrane</keyword>
<keyword evidence="2 3" id="KW-1133">Transmembrane helix</keyword>
<dbReference type="STRING" id="1432141.A0A015KDM2"/>
<dbReference type="InterPro" id="IPR002550">
    <property type="entry name" value="CNNM"/>
</dbReference>
<reference evidence="5 6" key="1">
    <citation type="submission" date="2014-02" db="EMBL/GenBank/DDBJ databases">
        <title>Single nucleus genome sequencing reveals high similarity among nuclei of an endomycorrhizal fungus.</title>
        <authorList>
            <person name="Lin K."/>
            <person name="Geurts R."/>
            <person name="Zhang Z."/>
            <person name="Limpens E."/>
            <person name="Saunders D.G."/>
            <person name="Mu D."/>
            <person name="Pang E."/>
            <person name="Cao H."/>
            <person name="Cha H."/>
            <person name="Lin T."/>
            <person name="Zhou Q."/>
            <person name="Shang Y."/>
            <person name="Li Y."/>
            <person name="Ivanov S."/>
            <person name="Sharma T."/>
            <person name="Velzen R.V."/>
            <person name="Ruijter N.D."/>
            <person name="Aanen D.K."/>
            <person name="Win J."/>
            <person name="Kamoun S."/>
            <person name="Bisseling T."/>
            <person name="Huang S."/>
        </authorList>
    </citation>
    <scope>NUCLEOTIDE SEQUENCE [LARGE SCALE GENOMIC DNA]</scope>
    <source>
        <strain evidence="6">DAOM197198w</strain>
    </source>
</reference>
<dbReference type="GO" id="GO:0016020">
    <property type="term" value="C:membrane"/>
    <property type="evidence" value="ECO:0007669"/>
    <property type="project" value="UniProtKB-UniRule"/>
</dbReference>
<dbReference type="Proteomes" id="UP000022910">
    <property type="component" value="Unassembled WGS sequence"/>
</dbReference>
<evidence type="ECO:0000256" key="1">
    <source>
        <dbReference type="ARBA" id="ARBA00022737"/>
    </source>
</evidence>
<dbReference type="PROSITE" id="PS51846">
    <property type="entry name" value="CNNM"/>
    <property type="match status" value="1"/>
</dbReference>
<keyword evidence="6" id="KW-1185">Reference proteome</keyword>
<keyword evidence="1" id="KW-0677">Repeat</keyword>
<organism evidence="5 6">
    <name type="scientific">Rhizophagus irregularis (strain DAOM 197198w)</name>
    <name type="common">Glomus intraradices</name>
    <dbReference type="NCBI Taxonomy" id="1432141"/>
    <lineage>
        <taxon>Eukaryota</taxon>
        <taxon>Fungi</taxon>
        <taxon>Fungi incertae sedis</taxon>
        <taxon>Mucoromycota</taxon>
        <taxon>Glomeromycotina</taxon>
        <taxon>Glomeromycetes</taxon>
        <taxon>Glomerales</taxon>
        <taxon>Glomeraceae</taxon>
        <taxon>Rhizophagus</taxon>
    </lineage>
</organism>
<name>A0A015KDM2_RHIIW</name>
<dbReference type="GO" id="GO:0010960">
    <property type="term" value="P:magnesium ion homeostasis"/>
    <property type="evidence" value="ECO:0007669"/>
    <property type="project" value="InterPro"/>
</dbReference>
<proteinExistence type="predicted"/>
<dbReference type="HOGENOM" id="CLU_2575119_0_0_1"/>
<comment type="caution">
    <text evidence="5">The sequence shown here is derived from an EMBL/GenBank/DDBJ whole genome shotgun (WGS) entry which is preliminary data.</text>
</comment>
<dbReference type="InterPro" id="IPR045095">
    <property type="entry name" value="ACDP"/>
</dbReference>